<organism evidence="2 3">
    <name type="scientific">Onchocerca flexuosa</name>
    <dbReference type="NCBI Taxonomy" id="387005"/>
    <lineage>
        <taxon>Eukaryota</taxon>
        <taxon>Metazoa</taxon>
        <taxon>Ecdysozoa</taxon>
        <taxon>Nematoda</taxon>
        <taxon>Chromadorea</taxon>
        <taxon>Rhabditida</taxon>
        <taxon>Spirurina</taxon>
        <taxon>Spiruromorpha</taxon>
        <taxon>Filarioidea</taxon>
        <taxon>Onchocercidae</taxon>
        <taxon>Onchocerca</taxon>
    </lineage>
</organism>
<evidence type="ECO:0000256" key="1">
    <source>
        <dbReference type="SAM" id="Phobius"/>
    </source>
</evidence>
<reference evidence="2 3" key="1">
    <citation type="submission" date="2015-12" db="EMBL/GenBank/DDBJ databases">
        <title>Draft genome of the nematode, Onchocerca flexuosa.</title>
        <authorList>
            <person name="Mitreva M."/>
        </authorList>
    </citation>
    <scope>NUCLEOTIDE SEQUENCE [LARGE SCALE GENOMIC DNA]</scope>
    <source>
        <strain evidence="2">Red Deer</strain>
    </source>
</reference>
<name>A0A238BIX8_9BILA</name>
<dbReference type="AlphaFoldDB" id="A0A238BIX8"/>
<gene>
    <name evidence="2" type="ORF">X798_07782</name>
</gene>
<keyword evidence="1" id="KW-0472">Membrane</keyword>
<keyword evidence="3" id="KW-1185">Reference proteome</keyword>
<keyword evidence="1" id="KW-1133">Transmembrane helix</keyword>
<accession>A0A238BIX8</accession>
<evidence type="ECO:0000313" key="2">
    <source>
        <dbReference type="EMBL" id="OZC05222.1"/>
    </source>
</evidence>
<dbReference type="Proteomes" id="UP000242913">
    <property type="component" value="Unassembled WGS sequence"/>
</dbReference>
<proteinExistence type="predicted"/>
<keyword evidence="1" id="KW-0812">Transmembrane</keyword>
<protein>
    <submittedName>
        <fullName evidence="2">Uncharacterized protein</fullName>
    </submittedName>
</protein>
<dbReference type="EMBL" id="KZ271527">
    <property type="protein sequence ID" value="OZC05222.1"/>
    <property type="molecule type" value="Genomic_DNA"/>
</dbReference>
<feature type="transmembrane region" description="Helical" evidence="1">
    <location>
        <begin position="49"/>
        <end position="74"/>
    </location>
</feature>
<evidence type="ECO:0000313" key="3">
    <source>
        <dbReference type="Proteomes" id="UP000242913"/>
    </source>
</evidence>
<sequence>MVLLEACYLVHLILKKDSTKEKKPSHLKVVAVGLFLKVKILPKSNNLRLLVYFVQSTTMIYMDSIVLGTATMVTTRKCPMSRNK</sequence>